<accession>A0AAV1UPP8</accession>
<reference evidence="1" key="1">
    <citation type="submission" date="2024-01" db="EMBL/GenBank/DDBJ databases">
        <authorList>
            <person name="Webb A."/>
        </authorList>
    </citation>
    <scope>NUCLEOTIDE SEQUENCE</scope>
    <source>
        <strain evidence="1">Pm1</strain>
    </source>
</reference>
<sequence length="118" mass="13570">MTRPRSAEQMSAREERFAPQSWEALRESGNPVYDISREYAVVFPEKIPAELPADRVVRHKIDLVPGSKFCVTRQWPLPRDQVEDIDAFFEGRRKAGRVRESVTPHSSPIFFVKKATEG</sequence>
<dbReference type="EMBL" id="CAKLBY020000222">
    <property type="protein sequence ID" value="CAK7935642.1"/>
    <property type="molecule type" value="Genomic_DNA"/>
</dbReference>
<protein>
    <recommendedName>
        <fullName evidence="3">Reverse transcriptase</fullName>
    </recommendedName>
</protein>
<name>A0AAV1UPP8_9STRA</name>
<dbReference type="SUPFAM" id="SSF56672">
    <property type="entry name" value="DNA/RNA polymerases"/>
    <property type="match status" value="1"/>
</dbReference>
<evidence type="ECO:0000313" key="1">
    <source>
        <dbReference type="EMBL" id="CAK7935642.1"/>
    </source>
</evidence>
<evidence type="ECO:0000313" key="2">
    <source>
        <dbReference type="Proteomes" id="UP001162060"/>
    </source>
</evidence>
<dbReference type="AlphaFoldDB" id="A0AAV1UPP8"/>
<comment type="caution">
    <text evidence="1">The sequence shown here is derived from an EMBL/GenBank/DDBJ whole genome shotgun (WGS) entry which is preliminary data.</text>
</comment>
<dbReference type="InterPro" id="IPR043502">
    <property type="entry name" value="DNA/RNA_pol_sf"/>
</dbReference>
<dbReference type="Proteomes" id="UP001162060">
    <property type="component" value="Unassembled WGS sequence"/>
</dbReference>
<gene>
    <name evidence="1" type="ORF">PM001_LOCUS20792</name>
</gene>
<evidence type="ECO:0008006" key="3">
    <source>
        <dbReference type="Google" id="ProtNLM"/>
    </source>
</evidence>
<proteinExistence type="predicted"/>
<organism evidence="1 2">
    <name type="scientific">Peronospora matthiolae</name>
    <dbReference type="NCBI Taxonomy" id="2874970"/>
    <lineage>
        <taxon>Eukaryota</taxon>
        <taxon>Sar</taxon>
        <taxon>Stramenopiles</taxon>
        <taxon>Oomycota</taxon>
        <taxon>Peronosporomycetes</taxon>
        <taxon>Peronosporales</taxon>
        <taxon>Peronosporaceae</taxon>
        <taxon>Peronospora</taxon>
    </lineage>
</organism>
<dbReference type="Gene3D" id="3.10.10.10">
    <property type="entry name" value="HIV Type 1 Reverse Transcriptase, subunit A, domain 1"/>
    <property type="match status" value="1"/>
</dbReference>